<feature type="transmembrane region" description="Helical" evidence="1">
    <location>
        <begin position="49"/>
        <end position="70"/>
    </location>
</feature>
<evidence type="ECO:0000313" key="2">
    <source>
        <dbReference type="EMBL" id="MBO1305550.1"/>
    </source>
</evidence>
<keyword evidence="1" id="KW-0812">Transmembrane</keyword>
<feature type="transmembrane region" description="Helical" evidence="1">
    <location>
        <begin position="18"/>
        <end position="37"/>
    </location>
</feature>
<keyword evidence="1" id="KW-1133">Transmembrane helix</keyword>
<comment type="caution">
    <text evidence="2">The sequence shown here is derived from an EMBL/GenBank/DDBJ whole genome shotgun (WGS) entry which is preliminary data.</text>
</comment>
<accession>A0ABS3L8Y0</accession>
<organism evidence="2 3">
    <name type="scientific">Candidatus Enterococcus moelleringii</name>
    <dbReference type="NCBI Taxonomy" id="2815325"/>
    <lineage>
        <taxon>Bacteria</taxon>
        <taxon>Bacillati</taxon>
        <taxon>Bacillota</taxon>
        <taxon>Bacilli</taxon>
        <taxon>Lactobacillales</taxon>
        <taxon>Enterococcaceae</taxon>
        <taxon>Enterococcus</taxon>
    </lineage>
</organism>
<feature type="transmembrane region" description="Helical" evidence="1">
    <location>
        <begin position="76"/>
        <end position="95"/>
    </location>
</feature>
<dbReference type="Proteomes" id="UP000664601">
    <property type="component" value="Unassembled WGS sequence"/>
</dbReference>
<proteinExistence type="predicted"/>
<dbReference type="EMBL" id="JAFREM010000008">
    <property type="protein sequence ID" value="MBO1305550.1"/>
    <property type="molecule type" value="Genomic_DNA"/>
</dbReference>
<sequence length="104" mass="11506">MKNLDQLINSSPGLSNTLLVFMCLAAAVIVLSVFLIFFKMGDDERSDLLAYKTAAIVLLINCGLNSGLLFYTVNNWKLFLCANFVIAALIGLFFASAKYLKFVR</sequence>
<name>A0ABS3L8Y0_9ENTE</name>
<keyword evidence="3" id="KW-1185">Reference proteome</keyword>
<reference evidence="2 3" key="1">
    <citation type="submission" date="2021-03" db="EMBL/GenBank/DDBJ databases">
        <title>Enterococcal diversity collection.</title>
        <authorList>
            <person name="Gilmore M.S."/>
            <person name="Schwartzman J."/>
            <person name="Van Tyne D."/>
            <person name="Martin M."/>
            <person name="Earl A.M."/>
            <person name="Manson A.L."/>
            <person name="Straub T."/>
            <person name="Salamzade R."/>
            <person name="Saavedra J."/>
            <person name="Lebreton F."/>
            <person name="Prichula J."/>
            <person name="Schaufler K."/>
            <person name="Gaca A."/>
            <person name="Sgardioli B."/>
            <person name="Wagenaar J."/>
            <person name="Strong T."/>
        </authorList>
    </citation>
    <scope>NUCLEOTIDE SEQUENCE [LARGE SCALE GENOMIC DNA]</scope>
    <source>
        <strain evidence="2 3">669A</strain>
    </source>
</reference>
<evidence type="ECO:0000256" key="1">
    <source>
        <dbReference type="SAM" id="Phobius"/>
    </source>
</evidence>
<protein>
    <submittedName>
        <fullName evidence="2">Uncharacterized protein</fullName>
    </submittedName>
</protein>
<evidence type="ECO:0000313" key="3">
    <source>
        <dbReference type="Proteomes" id="UP000664601"/>
    </source>
</evidence>
<keyword evidence="1" id="KW-0472">Membrane</keyword>
<gene>
    <name evidence="2" type="ORF">JZO70_05225</name>
</gene>
<dbReference type="RefSeq" id="WP_207672489.1">
    <property type="nucleotide sequence ID" value="NZ_JAFREM010000008.1"/>
</dbReference>